<accession>A0A7S1VP32</accession>
<dbReference type="AlphaFoldDB" id="A0A7S1VP32"/>
<proteinExistence type="inferred from homology"/>
<dbReference type="InterPro" id="IPR013766">
    <property type="entry name" value="Thioredoxin_domain"/>
</dbReference>
<sequence>MTDETPLFFKIFLVVFTLIALVGVLPSSVTLALLGLVVNLPPPPTSEPIPTTQQQLLHIVRDNFQAEVLDACARRATLVDFYAPWCGYCKQVAPIVAELANAYAAVDSIAVGTFDATKNNVNDLGIALDHYPTLFLFPQGCTSVAQRVEFTYGMPTVKKLIGWMADYANLSDPSAIRRFTRTPSLVDTKAPTVDANAAPAGEGGRAGGKEEL</sequence>
<evidence type="ECO:0000256" key="7">
    <source>
        <dbReference type="ARBA" id="ARBA00023284"/>
    </source>
</evidence>
<dbReference type="PROSITE" id="PS51352">
    <property type="entry name" value="THIOREDOXIN_2"/>
    <property type="match status" value="1"/>
</dbReference>
<evidence type="ECO:0000256" key="2">
    <source>
        <dbReference type="ARBA" id="ARBA00004319"/>
    </source>
</evidence>
<dbReference type="GO" id="GO:0034976">
    <property type="term" value="P:response to endoplasmic reticulum stress"/>
    <property type="evidence" value="ECO:0007669"/>
    <property type="project" value="TreeGrafter"/>
</dbReference>
<dbReference type="Gene3D" id="3.40.30.10">
    <property type="entry name" value="Glutaredoxin"/>
    <property type="match status" value="1"/>
</dbReference>
<evidence type="ECO:0000313" key="11">
    <source>
        <dbReference type="EMBL" id="CAD9306477.1"/>
    </source>
</evidence>
<comment type="similarity">
    <text evidence="3">Belongs to the protein disulfide isomerase family.</text>
</comment>
<dbReference type="GO" id="GO:0003756">
    <property type="term" value="F:protein disulfide isomerase activity"/>
    <property type="evidence" value="ECO:0007669"/>
    <property type="project" value="UniProtKB-EC"/>
</dbReference>
<dbReference type="GO" id="GO:0006457">
    <property type="term" value="P:protein folding"/>
    <property type="evidence" value="ECO:0007669"/>
    <property type="project" value="TreeGrafter"/>
</dbReference>
<dbReference type="GO" id="GO:0005788">
    <property type="term" value="C:endoplasmic reticulum lumen"/>
    <property type="evidence" value="ECO:0007669"/>
    <property type="project" value="UniProtKB-SubCell"/>
</dbReference>
<dbReference type="PANTHER" id="PTHR18929:SF132">
    <property type="entry name" value="PROTEIN DISULFIDE-ISOMERASE A3"/>
    <property type="match status" value="1"/>
</dbReference>
<evidence type="ECO:0000256" key="1">
    <source>
        <dbReference type="ARBA" id="ARBA00001182"/>
    </source>
</evidence>
<comment type="catalytic activity">
    <reaction evidence="1">
        <text>Catalyzes the rearrangement of -S-S- bonds in proteins.</text>
        <dbReference type="EC" id="5.3.4.1"/>
    </reaction>
</comment>
<dbReference type="EC" id="5.3.4.1" evidence="4"/>
<feature type="region of interest" description="Disordered" evidence="8">
    <location>
        <begin position="190"/>
        <end position="212"/>
    </location>
</feature>
<evidence type="ECO:0000256" key="8">
    <source>
        <dbReference type="SAM" id="MobiDB-lite"/>
    </source>
</evidence>
<organism evidence="11">
    <name type="scientific">Sexangularia sp. CB-2014</name>
    <dbReference type="NCBI Taxonomy" id="1486929"/>
    <lineage>
        <taxon>Eukaryota</taxon>
        <taxon>Amoebozoa</taxon>
        <taxon>Tubulinea</taxon>
        <taxon>Elardia</taxon>
        <taxon>Arcellinida</taxon>
        <taxon>Arcellinida incertae sedis</taxon>
        <taxon>Sexangularia</taxon>
    </lineage>
</organism>
<keyword evidence="7" id="KW-0676">Redox-active center</keyword>
<keyword evidence="5" id="KW-0256">Endoplasmic reticulum</keyword>
<evidence type="ECO:0000256" key="5">
    <source>
        <dbReference type="ARBA" id="ARBA00022824"/>
    </source>
</evidence>
<keyword evidence="9" id="KW-1133">Transmembrane helix</keyword>
<reference evidence="11" key="1">
    <citation type="submission" date="2021-01" db="EMBL/GenBank/DDBJ databases">
        <authorList>
            <person name="Corre E."/>
            <person name="Pelletier E."/>
            <person name="Niang G."/>
            <person name="Scheremetjew M."/>
            <person name="Finn R."/>
            <person name="Kale V."/>
            <person name="Holt S."/>
            <person name="Cochrane G."/>
            <person name="Meng A."/>
            <person name="Brown T."/>
            <person name="Cohen L."/>
        </authorList>
    </citation>
    <scope>NUCLEOTIDE SEQUENCE</scope>
    <source>
        <strain evidence="11">ATCC 50979</strain>
    </source>
</reference>
<name>A0A7S1VP32_9EUKA</name>
<evidence type="ECO:0000256" key="3">
    <source>
        <dbReference type="ARBA" id="ARBA00006347"/>
    </source>
</evidence>
<keyword evidence="9" id="KW-0472">Membrane</keyword>
<dbReference type="PANTHER" id="PTHR18929">
    <property type="entry name" value="PROTEIN DISULFIDE ISOMERASE"/>
    <property type="match status" value="1"/>
</dbReference>
<keyword evidence="6" id="KW-0413">Isomerase</keyword>
<evidence type="ECO:0000259" key="10">
    <source>
        <dbReference type="PROSITE" id="PS51352"/>
    </source>
</evidence>
<keyword evidence="9" id="KW-0812">Transmembrane</keyword>
<evidence type="ECO:0000256" key="6">
    <source>
        <dbReference type="ARBA" id="ARBA00023235"/>
    </source>
</evidence>
<dbReference type="PRINTS" id="PR00421">
    <property type="entry name" value="THIOREDOXIN"/>
</dbReference>
<dbReference type="PROSITE" id="PS00194">
    <property type="entry name" value="THIOREDOXIN_1"/>
    <property type="match status" value="1"/>
</dbReference>
<protein>
    <recommendedName>
        <fullName evidence="4">protein disulfide-isomerase</fullName>
        <ecNumber evidence="4">5.3.4.1</ecNumber>
    </recommendedName>
</protein>
<dbReference type="InterPro" id="IPR036249">
    <property type="entry name" value="Thioredoxin-like_sf"/>
</dbReference>
<feature type="transmembrane region" description="Helical" evidence="9">
    <location>
        <begin position="12"/>
        <end position="38"/>
    </location>
</feature>
<evidence type="ECO:0000256" key="4">
    <source>
        <dbReference type="ARBA" id="ARBA00012723"/>
    </source>
</evidence>
<comment type="subcellular location">
    <subcellularLocation>
        <location evidence="2">Endoplasmic reticulum lumen</location>
    </subcellularLocation>
</comment>
<gene>
    <name evidence="11" type="ORF">SSP0437_LOCUS10886</name>
</gene>
<dbReference type="SUPFAM" id="SSF52833">
    <property type="entry name" value="Thioredoxin-like"/>
    <property type="match status" value="1"/>
</dbReference>
<feature type="domain" description="Thioredoxin" evidence="10">
    <location>
        <begin position="36"/>
        <end position="169"/>
    </location>
</feature>
<dbReference type="Pfam" id="PF00085">
    <property type="entry name" value="Thioredoxin"/>
    <property type="match status" value="1"/>
</dbReference>
<evidence type="ECO:0000256" key="9">
    <source>
        <dbReference type="SAM" id="Phobius"/>
    </source>
</evidence>
<dbReference type="InterPro" id="IPR017937">
    <property type="entry name" value="Thioredoxin_CS"/>
</dbReference>
<dbReference type="EMBL" id="HBGL01013946">
    <property type="protein sequence ID" value="CAD9306477.1"/>
    <property type="molecule type" value="Transcribed_RNA"/>
</dbReference>